<dbReference type="AlphaFoldDB" id="A0AAV2H8W9"/>
<feature type="non-terminal residue" evidence="2">
    <location>
        <position position="1"/>
    </location>
</feature>
<accession>A0AAV2H8W9</accession>
<name>A0AAV2H8W9_LYMST</name>
<feature type="region of interest" description="Disordered" evidence="1">
    <location>
        <begin position="9"/>
        <end position="34"/>
    </location>
</feature>
<keyword evidence="3" id="KW-1185">Reference proteome</keyword>
<proteinExistence type="predicted"/>
<comment type="caution">
    <text evidence="2">The sequence shown here is derived from an EMBL/GenBank/DDBJ whole genome shotgun (WGS) entry which is preliminary data.</text>
</comment>
<dbReference type="EMBL" id="CAXITT010000063">
    <property type="protein sequence ID" value="CAL1530159.1"/>
    <property type="molecule type" value="Genomic_DNA"/>
</dbReference>
<evidence type="ECO:0000256" key="1">
    <source>
        <dbReference type="SAM" id="MobiDB-lite"/>
    </source>
</evidence>
<protein>
    <submittedName>
        <fullName evidence="2">Uncharacterized protein</fullName>
    </submittedName>
</protein>
<reference evidence="2 3" key="1">
    <citation type="submission" date="2024-04" db="EMBL/GenBank/DDBJ databases">
        <authorList>
            <consortium name="Genoscope - CEA"/>
            <person name="William W."/>
        </authorList>
    </citation>
    <scope>NUCLEOTIDE SEQUENCE [LARGE SCALE GENOMIC DNA]</scope>
</reference>
<organism evidence="2 3">
    <name type="scientific">Lymnaea stagnalis</name>
    <name type="common">Great pond snail</name>
    <name type="synonym">Helix stagnalis</name>
    <dbReference type="NCBI Taxonomy" id="6523"/>
    <lineage>
        <taxon>Eukaryota</taxon>
        <taxon>Metazoa</taxon>
        <taxon>Spiralia</taxon>
        <taxon>Lophotrochozoa</taxon>
        <taxon>Mollusca</taxon>
        <taxon>Gastropoda</taxon>
        <taxon>Heterobranchia</taxon>
        <taxon>Euthyneura</taxon>
        <taxon>Panpulmonata</taxon>
        <taxon>Hygrophila</taxon>
        <taxon>Lymnaeoidea</taxon>
        <taxon>Lymnaeidae</taxon>
        <taxon>Lymnaea</taxon>
    </lineage>
</organism>
<dbReference type="Proteomes" id="UP001497497">
    <property type="component" value="Unassembled WGS sequence"/>
</dbReference>
<evidence type="ECO:0000313" key="2">
    <source>
        <dbReference type="EMBL" id="CAL1530159.1"/>
    </source>
</evidence>
<sequence length="104" mass="11960">HKQLLCLPTQTHKKKEAPKQCHRQRREKPAWDHHHSDHLLTRLPTGRLHYGHVICGAPFLQMLYGRSICARRLRTGLLWEKCANLGAKATMIPCCGDRGYLSLV</sequence>
<feature type="non-terminal residue" evidence="2">
    <location>
        <position position="104"/>
    </location>
</feature>
<feature type="compositionally biased region" description="Basic residues" evidence="1">
    <location>
        <begin position="11"/>
        <end position="26"/>
    </location>
</feature>
<gene>
    <name evidence="2" type="ORF">GSLYS_00004292001</name>
</gene>
<evidence type="ECO:0000313" key="3">
    <source>
        <dbReference type="Proteomes" id="UP001497497"/>
    </source>
</evidence>